<feature type="transmembrane region" description="Helical" evidence="2">
    <location>
        <begin position="20"/>
        <end position="41"/>
    </location>
</feature>
<sequence>IVALGVLVLRRTQPDLPRAFRTPWVPVLPIASVAASVWLMLNLPVETWVRFGAWMVLGVIIYFVYGRS</sequence>
<evidence type="ECO:0000256" key="1">
    <source>
        <dbReference type="ARBA" id="ARBA00022448"/>
    </source>
</evidence>
<accession>A0A6G3XF46</accession>
<protein>
    <submittedName>
        <fullName evidence="4">Amino acid permease</fullName>
    </submittedName>
</protein>
<reference evidence="4" key="1">
    <citation type="submission" date="2020-01" db="EMBL/GenBank/DDBJ databases">
        <title>Insect and environment-associated Actinomycetes.</title>
        <authorList>
            <person name="Currrie C."/>
            <person name="Chevrette M."/>
            <person name="Carlson C."/>
            <person name="Stubbendieck R."/>
            <person name="Wendt-Pienkowski E."/>
        </authorList>
    </citation>
    <scope>NUCLEOTIDE SEQUENCE</scope>
    <source>
        <strain evidence="4">SID7499</strain>
    </source>
</reference>
<proteinExistence type="predicted"/>
<name>A0A6G3XF46_9ACTN</name>
<keyword evidence="2" id="KW-0472">Membrane</keyword>
<feature type="domain" description="Cationic amino acid transporter C-terminal" evidence="3">
    <location>
        <begin position="20"/>
        <end position="67"/>
    </location>
</feature>
<feature type="non-terminal residue" evidence="4">
    <location>
        <position position="68"/>
    </location>
</feature>
<gene>
    <name evidence="4" type="ORF">G3M58_58345</name>
</gene>
<dbReference type="PANTHER" id="PTHR43243:SF4">
    <property type="entry name" value="CATIONIC AMINO ACID TRANSPORTER 4"/>
    <property type="match status" value="1"/>
</dbReference>
<feature type="transmembrane region" description="Helical" evidence="2">
    <location>
        <begin position="47"/>
        <end position="65"/>
    </location>
</feature>
<organism evidence="4">
    <name type="scientific">Streptomyces sp. SID7499</name>
    <dbReference type="NCBI Taxonomy" id="2706086"/>
    <lineage>
        <taxon>Bacteria</taxon>
        <taxon>Bacillati</taxon>
        <taxon>Actinomycetota</taxon>
        <taxon>Actinomycetes</taxon>
        <taxon>Kitasatosporales</taxon>
        <taxon>Streptomycetaceae</taxon>
        <taxon>Streptomyces</taxon>
    </lineage>
</organism>
<dbReference type="Pfam" id="PF13906">
    <property type="entry name" value="AA_permease_C"/>
    <property type="match status" value="1"/>
</dbReference>
<feature type="non-terminal residue" evidence="4">
    <location>
        <position position="1"/>
    </location>
</feature>
<comment type="caution">
    <text evidence="4">The sequence shown here is derived from an EMBL/GenBank/DDBJ whole genome shotgun (WGS) entry which is preliminary data.</text>
</comment>
<evidence type="ECO:0000256" key="2">
    <source>
        <dbReference type="SAM" id="Phobius"/>
    </source>
</evidence>
<dbReference type="AlphaFoldDB" id="A0A6G3XF46"/>
<dbReference type="GO" id="GO:0015171">
    <property type="term" value="F:amino acid transmembrane transporter activity"/>
    <property type="evidence" value="ECO:0007669"/>
    <property type="project" value="TreeGrafter"/>
</dbReference>
<evidence type="ECO:0000259" key="3">
    <source>
        <dbReference type="Pfam" id="PF13906"/>
    </source>
</evidence>
<keyword evidence="1" id="KW-0813">Transport</keyword>
<keyword evidence="2" id="KW-0812">Transmembrane</keyword>
<dbReference type="PANTHER" id="PTHR43243">
    <property type="entry name" value="INNER MEMBRANE TRANSPORTER YGJI-RELATED"/>
    <property type="match status" value="1"/>
</dbReference>
<dbReference type="Gene3D" id="1.20.1740.10">
    <property type="entry name" value="Amino acid/polyamine transporter I"/>
    <property type="match status" value="1"/>
</dbReference>
<keyword evidence="2" id="KW-1133">Transmembrane helix</keyword>
<evidence type="ECO:0000313" key="4">
    <source>
        <dbReference type="EMBL" id="NEE16222.1"/>
    </source>
</evidence>
<dbReference type="EMBL" id="JAAGMN010006118">
    <property type="protein sequence ID" value="NEE16222.1"/>
    <property type="molecule type" value="Genomic_DNA"/>
</dbReference>
<dbReference type="InterPro" id="IPR029485">
    <property type="entry name" value="CAT_C"/>
</dbReference>